<dbReference type="GO" id="GO:0044550">
    <property type="term" value="P:secondary metabolite biosynthetic process"/>
    <property type="evidence" value="ECO:0007669"/>
    <property type="project" value="TreeGrafter"/>
</dbReference>
<accession>A0A846YQL8</accession>
<dbReference type="SUPFAM" id="SSF52777">
    <property type="entry name" value="CoA-dependent acyltransferases"/>
    <property type="match status" value="2"/>
</dbReference>
<dbReference type="GO" id="GO:0003824">
    <property type="term" value="F:catalytic activity"/>
    <property type="evidence" value="ECO:0007669"/>
    <property type="project" value="InterPro"/>
</dbReference>
<dbReference type="Proteomes" id="UP000570678">
    <property type="component" value="Unassembled WGS sequence"/>
</dbReference>
<dbReference type="RefSeq" id="WP_168434008.1">
    <property type="nucleotide sequence ID" value="NZ_JAAXOT010000040.1"/>
</dbReference>
<comment type="caution">
    <text evidence="3">The sequence shown here is derived from an EMBL/GenBank/DDBJ whole genome shotgun (WGS) entry which is preliminary data.</text>
</comment>
<dbReference type="Pfam" id="PF00668">
    <property type="entry name" value="Condensation"/>
    <property type="match status" value="1"/>
</dbReference>
<gene>
    <name evidence="3" type="ORF">HGA15_33895</name>
</gene>
<keyword evidence="4" id="KW-1185">Reference proteome</keyword>
<comment type="cofactor">
    <cofactor evidence="1">
        <name>pantetheine 4'-phosphate</name>
        <dbReference type="ChEBI" id="CHEBI:47942"/>
    </cofactor>
</comment>
<dbReference type="GO" id="GO:0031177">
    <property type="term" value="F:phosphopantetheine binding"/>
    <property type="evidence" value="ECO:0007669"/>
    <property type="project" value="TreeGrafter"/>
</dbReference>
<evidence type="ECO:0000313" key="3">
    <source>
        <dbReference type="EMBL" id="NKY61043.1"/>
    </source>
</evidence>
<dbReference type="PANTHER" id="PTHR45527">
    <property type="entry name" value="NONRIBOSOMAL PEPTIDE SYNTHETASE"/>
    <property type="match status" value="1"/>
</dbReference>
<organism evidence="3 4">
    <name type="scientific">Nocardia flavorosea</name>
    <dbReference type="NCBI Taxonomy" id="53429"/>
    <lineage>
        <taxon>Bacteria</taxon>
        <taxon>Bacillati</taxon>
        <taxon>Actinomycetota</taxon>
        <taxon>Actinomycetes</taxon>
        <taxon>Mycobacteriales</taxon>
        <taxon>Nocardiaceae</taxon>
        <taxon>Nocardia</taxon>
    </lineage>
</organism>
<feature type="domain" description="Carrier" evidence="2">
    <location>
        <begin position="1"/>
        <end position="38"/>
    </location>
</feature>
<dbReference type="UniPathway" id="UPA00011"/>
<sequence length="788" mass="83045">ATQVAARLGAALDTTVPVRALFEASTVSALAVRVEQHAGTGGRKALEAGPRPDRLPLSLAQHRMWLINQFDPSSAAYNIPLAIRLTGALDVAAMQAAVTDVLERHESLRTRYPAGPDGLPYQEILPAAQVLPGGLSVESADDPVARIGALMSTGFDATQEVPVRALLLETGPGEHVLAFVAHHITADGASMAPLARDLVTAYLARVDGDAPGWSPLPVQYADFALWQRTVLGDESDGGSVAAEQLAYWQKQLDGVTPDVELPLDRPRPLVPSLRGGLTSFGVDAEVHRLLDESARARGVTLFMVLHAAVAVLVSRLTGAGDVVVGTPVAGRGERALDDLVGMFVNTLALRTRIDPAMTFAELLDHARETDLSAFANADIPFERVVEAVLPDRATAQNPLFDVALSFQNNERAVVDLPGLTVQALDEGALAAKFDLQIGIAPQRDADGGYGELWSVFNYAADLFDESTVQSFGRRFERILAAVAADPQIRVGDIDILDAAERERMATPAPQAAHTASSGTALPQTLRASVEEDPEGPALVWGEEELTYQELDARSSRLARALIARGHGPGTGVVVRLDRGVEAAVSTWAVLKAGAALVAADAVDAATAAGLSVEAGIVAGSAPDLPDVDWLIPDDPELAAEIDAQSPRPVTYADRSRPLRGSDVAYVAADGTGASYDDLAAVVARVHADTELTYESRTFRHGRADTLAAVVEIVAAGAAGASVVLIAEVSTEALADEWVTHLWTDRAGLGTFDPDALEDLSALVLDEGGQPDGQWSQVEYVLDLSALPD</sequence>
<evidence type="ECO:0000313" key="4">
    <source>
        <dbReference type="Proteomes" id="UP000570678"/>
    </source>
</evidence>
<dbReference type="InterPro" id="IPR042099">
    <property type="entry name" value="ANL_N_sf"/>
</dbReference>
<dbReference type="InterPro" id="IPR000873">
    <property type="entry name" value="AMP-dep_synth/lig_dom"/>
</dbReference>
<evidence type="ECO:0000256" key="1">
    <source>
        <dbReference type="ARBA" id="ARBA00001957"/>
    </source>
</evidence>
<dbReference type="Gene3D" id="3.30.559.30">
    <property type="entry name" value="Nonribosomal peptide synthetase, condensation domain"/>
    <property type="match status" value="1"/>
</dbReference>
<proteinExistence type="predicted"/>
<protein>
    <submittedName>
        <fullName evidence="3">AMP-binding protein</fullName>
    </submittedName>
</protein>
<dbReference type="Gene3D" id="3.30.559.10">
    <property type="entry name" value="Chloramphenicol acetyltransferase-like domain"/>
    <property type="match status" value="1"/>
</dbReference>
<dbReference type="GO" id="GO:0043041">
    <property type="term" value="P:amino acid activation for nonribosomal peptide biosynthetic process"/>
    <property type="evidence" value="ECO:0007669"/>
    <property type="project" value="TreeGrafter"/>
</dbReference>
<dbReference type="Gene3D" id="1.10.1200.10">
    <property type="entry name" value="ACP-like"/>
    <property type="match status" value="1"/>
</dbReference>
<dbReference type="PANTHER" id="PTHR45527:SF1">
    <property type="entry name" value="FATTY ACID SYNTHASE"/>
    <property type="match status" value="1"/>
</dbReference>
<dbReference type="EMBL" id="JAAXOT010000040">
    <property type="protein sequence ID" value="NKY61043.1"/>
    <property type="molecule type" value="Genomic_DNA"/>
</dbReference>
<dbReference type="InterPro" id="IPR036736">
    <property type="entry name" value="ACP-like_sf"/>
</dbReference>
<feature type="non-terminal residue" evidence="3">
    <location>
        <position position="1"/>
    </location>
</feature>
<dbReference type="GO" id="GO:0005829">
    <property type="term" value="C:cytosol"/>
    <property type="evidence" value="ECO:0007669"/>
    <property type="project" value="TreeGrafter"/>
</dbReference>
<dbReference type="CDD" id="cd19540">
    <property type="entry name" value="LCL_NRPS-like"/>
    <property type="match status" value="1"/>
</dbReference>
<dbReference type="InterPro" id="IPR023213">
    <property type="entry name" value="CAT-like_dom_sf"/>
</dbReference>
<name>A0A846YQL8_9NOCA</name>
<dbReference type="Pfam" id="PF00501">
    <property type="entry name" value="AMP-binding"/>
    <property type="match status" value="1"/>
</dbReference>
<evidence type="ECO:0000259" key="2">
    <source>
        <dbReference type="PROSITE" id="PS50075"/>
    </source>
</evidence>
<dbReference type="GO" id="GO:0008610">
    <property type="term" value="P:lipid biosynthetic process"/>
    <property type="evidence" value="ECO:0007669"/>
    <property type="project" value="UniProtKB-ARBA"/>
</dbReference>
<dbReference type="SUPFAM" id="SSF56801">
    <property type="entry name" value="Acetyl-CoA synthetase-like"/>
    <property type="match status" value="1"/>
</dbReference>
<reference evidence="3 4" key="1">
    <citation type="submission" date="2020-04" db="EMBL/GenBank/DDBJ databases">
        <title>MicrobeNet Type strains.</title>
        <authorList>
            <person name="Nicholson A.C."/>
        </authorList>
    </citation>
    <scope>NUCLEOTIDE SEQUENCE [LARGE SCALE GENOMIC DNA]</scope>
    <source>
        <strain evidence="3 4">JCM 3332</strain>
    </source>
</reference>
<dbReference type="PROSITE" id="PS50075">
    <property type="entry name" value="CARRIER"/>
    <property type="match status" value="1"/>
</dbReference>
<dbReference type="InterPro" id="IPR009081">
    <property type="entry name" value="PP-bd_ACP"/>
</dbReference>
<dbReference type="Gene3D" id="3.40.50.12780">
    <property type="entry name" value="N-terminal domain of ligase-like"/>
    <property type="match status" value="1"/>
</dbReference>
<dbReference type="AlphaFoldDB" id="A0A846YQL8"/>
<dbReference type="InterPro" id="IPR001242">
    <property type="entry name" value="Condensation_dom"/>
</dbReference>